<dbReference type="Proteomes" id="UP001165648">
    <property type="component" value="Unassembled WGS sequence"/>
</dbReference>
<feature type="domain" description="Core-binding (CB)" evidence="4">
    <location>
        <begin position="1"/>
        <end position="64"/>
    </location>
</feature>
<evidence type="ECO:0000256" key="1">
    <source>
        <dbReference type="ARBA" id="ARBA00022908"/>
    </source>
</evidence>
<dbReference type="PROSITE" id="PS51900">
    <property type="entry name" value="CB"/>
    <property type="match status" value="1"/>
</dbReference>
<proteinExistence type="predicted"/>
<keyword evidence="6" id="KW-1185">Reference proteome</keyword>
<dbReference type="InterPro" id="IPR044068">
    <property type="entry name" value="CB"/>
</dbReference>
<reference evidence="5 6" key="1">
    <citation type="submission" date="2022-07" db="EMBL/GenBank/DDBJ databases">
        <title>Bombella genomes.</title>
        <authorList>
            <person name="Harer L."/>
            <person name="Styblova S."/>
            <person name="Ehrmann M."/>
        </authorList>
    </citation>
    <scope>NUCLEOTIDE SEQUENCE [LARGE SCALE GENOMIC DNA]</scope>
    <source>
        <strain evidence="5 6">TMW 2.2558</strain>
    </source>
</reference>
<accession>A0ABT3W4W1</accession>
<keyword evidence="2 3" id="KW-0238">DNA-binding</keyword>
<comment type="caution">
    <text evidence="5">The sequence shown here is derived from an EMBL/GenBank/DDBJ whole genome shotgun (WGS) entry which is preliminary data.</text>
</comment>
<evidence type="ECO:0000256" key="2">
    <source>
        <dbReference type="ARBA" id="ARBA00023125"/>
    </source>
</evidence>
<dbReference type="InterPro" id="IPR010998">
    <property type="entry name" value="Integrase_recombinase_N"/>
</dbReference>
<gene>
    <name evidence="5" type="ORF">NQF64_02375</name>
</gene>
<name>A0ABT3W4W1_9PROT</name>
<protein>
    <recommendedName>
        <fullName evidence="4">Core-binding (CB) domain-containing protein</fullName>
    </recommendedName>
</protein>
<evidence type="ECO:0000313" key="5">
    <source>
        <dbReference type="EMBL" id="MCX5614094.1"/>
    </source>
</evidence>
<evidence type="ECO:0000259" key="4">
    <source>
        <dbReference type="PROSITE" id="PS51900"/>
    </source>
</evidence>
<dbReference type="RefSeq" id="WP_266106338.1">
    <property type="nucleotide sequence ID" value="NZ_JANIDW010000001.1"/>
</dbReference>
<evidence type="ECO:0000313" key="6">
    <source>
        <dbReference type="Proteomes" id="UP001165648"/>
    </source>
</evidence>
<dbReference type="Gene3D" id="1.10.150.130">
    <property type="match status" value="1"/>
</dbReference>
<dbReference type="EMBL" id="JANIDW010000001">
    <property type="protein sequence ID" value="MCX5614094.1"/>
    <property type="molecule type" value="Genomic_DNA"/>
</dbReference>
<organism evidence="5 6">
    <name type="scientific">Bombella saccharophila</name>
    <dbReference type="NCBI Taxonomy" id="2967338"/>
    <lineage>
        <taxon>Bacteria</taxon>
        <taxon>Pseudomonadati</taxon>
        <taxon>Pseudomonadota</taxon>
        <taxon>Alphaproteobacteria</taxon>
        <taxon>Acetobacterales</taxon>
        <taxon>Acetobacteraceae</taxon>
        <taxon>Bombella</taxon>
    </lineage>
</organism>
<keyword evidence="1" id="KW-0229">DNA integration</keyword>
<evidence type="ECO:0000256" key="3">
    <source>
        <dbReference type="PROSITE-ProRule" id="PRU01248"/>
    </source>
</evidence>
<sequence length="69" mass="8315">MKTTFSYLERVWKRKPLGSLVKRDLVDVADFLRDFVSERHQRPLSYKAIQRQLGEVRSFLRWAIGKDYL</sequence>